<evidence type="ECO:0000256" key="7">
    <source>
        <dbReference type="ARBA" id="ARBA00022692"/>
    </source>
</evidence>
<evidence type="ECO:0000256" key="2">
    <source>
        <dbReference type="ARBA" id="ARBA00022475"/>
    </source>
</evidence>
<dbReference type="GO" id="GO:0006814">
    <property type="term" value="P:sodium ion transport"/>
    <property type="evidence" value="ECO:0007669"/>
    <property type="project" value="UniProtKB-UniRule"/>
</dbReference>
<dbReference type="PANTHER" id="PTHR37838:SF1">
    <property type="entry name" value="NA(+)-TRANSLOCATING NADH-QUINONE REDUCTASE SUBUNIT C"/>
    <property type="match status" value="1"/>
</dbReference>
<evidence type="ECO:0000313" key="20">
    <source>
        <dbReference type="Proteomes" id="UP000184164"/>
    </source>
</evidence>
<sequence>MDRNSNTYTFIYAAVMVVLVAAVLASAATVLRPKQNKNVEIEKKQNILASVNIESTFDTAEKIYAEQIKKQYVVNSKGEVIDGEDAFTVDLKKEKAKPVEERMLPVFECQTESGLKYVFPMRGTGLWGPIWGFVSLNDDMSTIFGANFDHEGETPGLGAEIATTWFQEEFKGKKILDESGKLVSITVKKAGQDAPAEHSVDGISGGTITSKGLEQMLLDDFNSYQEFLMKKKS</sequence>
<dbReference type="OrthoDB" id="9813828at2"/>
<keyword evidence="7 16" id="KW-0812">Transmembrane</keyword>
<keyword evidence="20" id="KW-1185">Reference proteome</keyword>
<keyword evidence="15 16" id="KW-0739">Sodium transport</keyword>
<protein>
    <recommendedName>
        <fullName evidence="16 17">Na(+)-translocating NADH-quinone reductase subunit C</fullName>
        <shortName evidence="16 17">Na(+)-NQR subunit C</shortName>
        <shortName evidence="16 17">Na(+)-translocating NQR subunit C</shortName>
        <ecNumber evidence="16 17">7.2.1.1</ecNumber>
    </recommendedName>
    <alternativeName>
        <fullName evidence="16 17">NQR complex subunit C</fullName>
    </alternativeName>
    <alternativeName>
        <fullName evidence="16 17">NQR-1 subunit C</fullName>
    </alternativeName>
</protein>
<dbReference type="InterPro" id="IPR007329">
    <property type="entry name" value="FMN-bd"/>
</dbReference>
<dbReference type="InterPro" id="IPR010204">
    <property type="entry name" value="NqrC"/>
</dbReference>
<dbReference type="EC" id="7.2.1.1" evidence="16 17"/>
<keyword evidence="14 16" id="KW-0472">Membrane</keyword>
<organism evidence="19 20">
    <name type="scientific">Mariniphaga anaerophila</name>
    <dbReference type="NCBI Taxonomy" id="1484053"/>
    <lineage>
        <taxon>Bacteria</taxon>
        <taxon>Pseudomonadati</taxon>
        <taxon>Bacteroidota</taxon>
        <taxon>Bacteroidia</taxon>
        <taxon>Marinilabiliales</taxon>
        <taxon>Prolixibacteraceae</taxon>
        <taxon>Mariniphaga</taxon>
    </lineage>
</organism>
<evidence type="ECO:0000256" key="15">
    <source>
        <dbReference type="ARBA" id="ARBA00023201"/>
    </source>
</evidence>
<keyword evidence="1 16" id="KW-0813">Transport</keyword>
<dbReference type="AlphaFoldDB" id="A0A1M4Y043"/>
<evidence type="ECO:0000256" key="11">
    <source>
        <dbReference type="ARBA" id="ARBA00023053"/>
    </source>
</evidence>
<evidence type="ECO:0000256" key="5">
    <source>
        <dbReference type="ARBA" id="ARBA00022630"/>
    </source>
</evidence>
<dbReference type="GO" id="GO:0010181">
    <property type="term" value="F:FMN binding"/>
    <property type="evidence" value="ECO:0007669"/>
    <property type="project" value="UniProtKB-UniRule"/>
</dbReference>
<keyword evidence="9 16" id="KW-1133">Transmembrane helix</keyword>
<evidence type="ECO:0000256" key="16">
    <source>
        <dbReference type="HAMAP-Rule" id="MF_00427"/>
    </source>
</evidence>
<dbReference type="HAMAP" id="MF_00427">
    <property type="entry name" value="NqrC"/>
    <property type="match status" value="1"/>
</dbReference>
<comment type="cofactor">
    <cofactor evidence="16 17">
        <name>FMN</name>
        <dbReference type="ChEBI" id="CHEBI:58210"/>
    </cofactor>
</comment>
<keyword evidence="12 16" id="KW-0406">Ion transport</keyword>
<feature type="modified residue" description="FMN phosphoryl threonine" evidence="16">
    <location>
        <position position="207"/>
    </location>
</feature>
<evidence type="ECO:0000256" key="12">
    <source>
        <dbReference type="ARBA" id="ARBA00023065"/>
    </source>
</evidence>
<evidence type="ECO:0000256" key="4">
    <source>
        <dbReference type="ARBA" id="ARBA00022553"/>
    </source>
</evidence>
<gene>
    <name evidence="16" type="primary">nqrC</name>
    <name evidence="19" type="ORF">SAMN05444274_103182</name>
</gene>
<dbReference type="PANTHER" id="PTHR37838">
    <property type="entry name" value="NA(+)-TRANSLOCATING NADH-QUINONE REDUCTASE SUBUNIT C"/>
    <property type="match status" value="1"/>
</dbReference>
<feature type="domain" description="FMN-binding" evidence="18">
    <location>
        <begin position="125"/>
        <end position="224"/>
    </location>
</feature>
<keyword evidence="3" id="KW-0997">Cell inner membrane</keyword>
<evidence type="ECO:0000256" key="3">
    <source>
        <dbReference type="ARBA" id="ARBA00022519"/>
    </source>
</evidence>
<evidence type="ECO:0000256" key="1">
    <source>
        <dbReference type="ARBA" id="ARBA00022448"/>
    </source>
</evidence>
<comment type="catalytic activity">
    <reaction evidence="16 17">
        <text>a ubiquinone + n Na(+)(in) + NADH + H(+) = a ubiquinol + n Na(+)(out) + NAD(+)</text>
        <dbReference type="Rhea" id="RHEA:47748"/>
        <dbReference type="Rhea" id="RHEA-COMP:9565"/>
        <dbReference type="Rhea" id="RHEA-COMP:9566"/>
        <dbReference type="ChEBI" id="CHEBI:15378"/>
        <dbReference type="ChEBI" id="CHEBI:16389"/>
        <dbReference type="ChEBI" id="CHEBI:17976"/>
        <dbReference type="ChEBI" id="CHEBI:29101"/>
        <dbReference type="ChEBI" id="CHEBI:57540"/>
        <dbReference type="ChEBI" id="CHEBI:57945"/>
        <dbReference type="EC" id="7.2.1.1"/>
    </reaction>
</comment>
<name>A0A1M4Y043_9BACT</name>
<evidence type="ECO:0000256" key="17">
    <source>
        <dbReference type="PIRNR" id="PIRNR009437"/>
    </source>
</evidence>
<evidence type="ECO:0000256" key="13">
    <source>
        <dbReference type="ARBA" id="ARBA00023075"/>
    </source>
</evidence>
<dbReference type="STRING" id="1484053.SAMN05444274_103182"/>
<dbReference type="PIRSF" id="PIRSF009437">
    <property type="entry name" value="NQR-1_subunit_C"/>
    <property type="match status" value="1"/>
</dbReference>
<keyword evidence="11 16" id="KW-0915">Sodium</keyword>
<keyword evidence="10 16" id="KW-0520">NAD</keyword>
<comment type="subcellular location">
    <subcellularLocation>
        <location evidence="16">Cell membrane</location>
        <topology evidence="16">Single-pass membrane protein</topology>
    </subcellularLocation>
</comment>
<keyword evidence="8 16" id="KW-1278">Translocase</keyword>
<dbReference type="SMART" id="SM00900">
    <property type="entry name" value="FMN_bind"/>
    <property type="match status" value="1"/>
</dbReference>
<dbReference type="GO" id="GO:0016655">
    <property type="term" value="F:oxidoreductase activity, acting on NAD(P)H, quinone or similar compound as acceptor"/>
    <property type="evidence" value="ECO:0007669"/>
    <property type="project" value="UniProtKB-UniRule"/>
</dbReference>
<proteinExistence type="inferred from homology"/>
<dbReference type="NCBIfam" id="TIGR01938">
    <property type="entry name" value="nqrC"/>
    <property type="match status" value="1"/>
</dbReference>
<evidence type="ECO:0000256" key="8">
    <source>
        <dbReference type="ARBA" id="ARBA00022967"/>
    </source>
</evidence>
<keyword evidence="13 16" id="KW-0830">Ubiquinone</keyword>
<comment type="caution">
    <text evidence="16">Lacks conserved residue(s) required for the propagation of feature annotation.</text>
</comment>
<accession>A0A1M4Y043</accession>
<keyword evidence="5 16" id="KW-0285">Flavoprotein</keyword>
<evidence type="ECO:0000313" key="19">
    <source>
        <dbReference type="EMBL" id="SHE99049.1"/>
    </source>
</evidence>
<dbReference type="EMBL" id="FQUM01000003">
    <property type="protein sequence ID" value="SHE99049.1"/>
    <property type="molecule type" value="Genomic_DNA"/>
</dbReference>
<comment type="similarity">
    <text evidence="16 17">Belongs to the NqrC family.</text>
</comment>
<evidence type="ECO:0000259" key="18">
    <source>
        <dbReference type="SMART" id="SM00900"/>
    </source>
</evidence>
<evidence type="ECO:0000256" key="6">
    <source>
        <dbReference type="ARBA" id="ARBA00022643"/>
    </source>
</evidence>
<reference evidence="19 20" key="1">
    <citation type="submission" date="2016-11" db="EMBL/GenBank/DDBJ databases">
        <authorList>
            <person name="Jaros S."/>
            <person name="Januszkiewicz K."/>
            <person name="Wedrychowicz H."/>
        </authorList>
    </citation>
    <scope>NUCLEOTIDE SEQUENCE [LARGE SCALE GENOMIC DNA]</scope>
    <source>
        <strain evidence="19 20">DSM 26910</strain>
    </source>
</reference>
<comment type="subunit">
    <text evidence="16 17">Composed of six subunits; NqrA, NqrB, NqrC, NqrD, NqrE and NqrF.</text>
</comment>
<dbReference type="Pfam" id="PF04205">
    <property type="entry name" value="FMN_bind"/>
    <property type="match status" value="1"/>
</dbReference>
<dbReference type="Proteomes" id="UP000184164">
    <property type="component" value="Unassembled WGS sequence"/>
</dbReference>
<feature type="transmembrane region" description="Helical" evidence="16">
    <location>
        <begin position="12"/>
        <end position="31"/>
    </location>
</feature>
<evidence type="ECO:0000256" key="14">
    <source>
        <dbReference type="ARBA" id="ARBA00023136"/>
    </source>
</evidence>
<evidence type="ECO:0000256" key="10">
    <source>
        <dbReference type="ARBA" id="ARBA00023027"/>
    </source>
</evidence>
<dbReference type="GO" id="GO:0005886">
    <property type="term" value="C:plasma membrane"/>
    <property type="evidence" value="ECO:0007669"/>
    <property type="project" value="UniProtKB-SubCell"/>
</dbReference>
<keyword evidence="2 16" id="KW-1003">Cell membrane</keyword>
<dbReference type="RefSeq" id="WP_073000209.1">
    <property type="nucleotide sequence ID" value="NZ_FQUM01000003.1"/>
</dbReference>
<comment type="function">
    <text evidence="16">NQR complex catalyzes the reduction of ubiquinone-1 to ubiquinol by two successive reactions, coupled with the transport of Na(+) ions from the cytoplasm to the periplasm. NqrA to NqrE are probably involved in the second step, the conversion of ubisemiquinone to ubiquinol.</text>
</comment>
<evidence type="ECO:0000256" key="9">
    <source>
        <dbReference type="ARBA" id="ARBA00022989"/>
    </source>
</evidence>
<keyword evidence="6 16" id="KW-0288">FMN</keyword>
<keyword evidence="4 16" id="KW-0597">Phosphoprotein</keyword>